<accession>A0A1N7NAZ1</accession>
<organism evidence="3 4">
    <name type="scientific">Kaistella chaponensis</name>
    <dbReference type="NCBI Taxonomy" id="713588"/>
    <lineage>
        <taxon>Bacteria</taxon>
        <taxon>Pseudomonadati</taxon>
        <taxon>Bacteroidota</taxon>
        <taxon>Flavobacteriia</taxon>
        <taxon>Flavobacteriales</taxon>
        <taxon>Weeksellaceae</taxon>
        <taxon>Chryseobacterium group</taxon>
        <taxon>Kaistella</taxon>
    </lineage>
</organism>
<keyword evidence="1" id="KW-0732">Signal</keyword>
<feature type="signal peptide" evidence="1">
    <location>
        <begin position="1"/>
        <end position="19"/>
    </location>
</feature>
<protein>
    <recommendedName>
        <fullName evidence="2">DUF3347 domain-containing protein</fullName>
    </recommendedName>
</protein>
<reference evidence="4" key="1">
    <citation type="submission" date="2017-01" db="EMBL/GenBank/DDBJ databases">
        <authorList>
            <person name="Varghese N."/>
            <person name="Submissions S."/>
        </authorList>
    </citation>
    <scope>NUCLEOTIDE SEQUENCE [LARGE SCALE GENOMIC DNA]</scope>
    <source>
        <strain evidence="4">DSM 23145</strain>
    </source>
</reference>
<sequence length="156" mass="17261">MKKLIFTALFSVFSTFNLSAQMSDASISKLYQNYIIIKDALVTDNSDGASKAANDFIKSASMVDYKVMSEGNLDVLRKDASTIAESRSIETQRESFAKLSENMVAVAKNFKLSNDSVFVLYCPMADATWLSAEKTIKNPFYGKSMLTCGSVKKELK</sequence>
<dbReference type="AlphaFoldDB" id="A0A1N7NAZ1"/>
<gene>
    <name evidence="3" type="ORF">SAMN05421789_11333</name>
</gene>
<evidence type="ECO:0000313" key="4">
    <source>
        <dbReference type="Proteomes" id="UP000185839"/>
    </source>
</evidence>
<feature type="chain" id="PRO_5012794730" description="DUF3347 domain-containing protein" evidence="1">
    <location>
        <begin position="20"/>
        <end position="156"/>
    </location>
</feature>
<evidence type="ECO:0000256" key="1">
    <source>
        <dbReference type="SAM" id="SignalP"/>
    </source>
</evidence>
<dbReference type="STRING" id="713588.SAMN05421789_11333"/>
<dbReference type="InterPro" id="IPR021782">
    <property type="entry name" value="DUF3347"/>
</dbReference>
<keyword evidence="4" id="KW-1185">Reference proteome</keyword>
<dbReference type="EMBL" id="FTOI01000013">
    <property type="protein sequence ID" value="SIS95472.1"/>
    <property type="molecule type" value="Genomic_DNA"/>
</dbReference>
<dbReference type="RefSeq" id="WP_076387924.1">
    <property type="nucleotide sequence ID" value="NZ_FTOI01000013.1"/>
</dbReference>
<proteinExistence type="predicted"/>
<dbReference type="Pfam" id="PF11827">
    <property type="entry name" value="DUF3347"/>
    <property type="match status" value="1"/>
</dbReference>
<evidence type="ECO:0000259" key="2">
    <source>
        <dbReference type="Pfam" id="PF11827"/>
    </source>
</evidence>
<dbReference type="OrthoDB" id="5513217at2"/>
<evidence type="ECO:0000313" key="3">
    <source>
        <dbReference type="EMBL" id="SIS95472.1"/>
    </source>
</evidence>
<name>A0A1N7NAZ1_9FLAO</name>
<feature type="domain" description="DUF3347" evidence="2">
    <location>
        <begin position="30"/>
        <end position="114"/>
    </location>
</feature>
<dbReference type="Proteomes" id="UP000185839">
    <property type="component" value="Unassembled WGS sequence"/>
</dbReference>